<keyword evidence="4 7" id="KW-1133">Transmembrane helix</keyword>
<evidence type="ECO:0000256" key="7">
    <source>
        <dbReference type="SAM" id="Phobius"/>
    </source>
</evidence>
<evidence type="ECO:0000256" key="2">
    <source>
        <dbReference type="ARBA" id="ARBA00022679"/>
    </source>
</evidence>
<dbReference type="Pfam" id="PF01040">
    <property type="entry name" value="UbiA"/>
    <property type="match status" value="1"/>
</dbReference>
<accession>A0A382BJA2</accession>
<feature type="transmembrane region" description="Helical" evidence="7">
    <location>
        <begin position="180"/>
        <end position="205"/>
    </location>
</feature>
<dbReference type="PANTHER" id="PTHR43448">
    <property type="entry name" value="PROTOHEME IX FARNESYLTRANSFERASE, MITOCHONDRIAL"/>
    <property type="match status" value="1"/>
</dbReference>
<dbReference type="HAMAP" id="MF_00154">
    <property type="entry name" value="CyoE_CtaB"/>
    <property type="match status" value="1"/>
</dbReference>
<dbReference type="InterPro" id="IPR000537">
    <property type="entry name" value="UbiA_prenyltransferase"/>
</dbReference>
<feature type="transmembrane region" description="Helical" evidence="7">
    <location>
        <begin position="128"/>
        <end position="145"/>
    </location>
</feature>
<protein>
    <recommendedName>
        <fullName evidence="9">Heme O synthase</fullName>
    </recommendedName>
</protein>
<keyword evidence="5" id="KW-0350">Heme biosynthesis</keyword>
<keyword evidence="2" id="KW-0808">Transferase</keyword>
<dbReference type="FunFam" id="1.10.357.140:FF:000006">
    <property type="entry name" value="Protoheme IX farnesyltransferase, mitochondrial"/>
    <property type="match status" value="1"/>
</dbReference>
<evidence type="ECO:0000256" key="3">
    <source>
        <dbReference type="ARBA" id="ARBA00022692"/>
    </source>
</evidence>
<gene>
    <name evidence="8" type="ORF">METZ01_LOCUS166774</name>
</gene>
<feature type="transmembrane region" description="Helical" evidence="7">
    <location>
        <begin position="25"/>
        <end position="46"/>
    </location>
</feature>
<feature type="transmembrane region" description="Helical" evidence="7">
    <location>
        <begin position="58"/>
        <end position="81"/>
    </location>
</feature>
<evidence type="ECO:0000256" key="6">
    <source>
        <dbReference type="ARBA" id="ARBA00023136"/>
    </source>
</evidence>
<name>A0A382BJA2_9ZZZZ</name>
<evidence type="ECO:0000256" key="1">
    <source>
        <dbReference type="ARBA" id="ARBA00004141"/>
    </source>
</evidence>
<reference evidence="8" key="1">
    <citation type="submission" date="2018-05" db="EMBL/GenBank/DDBJ databases">
        <authorList>
            <person name="Lanie J.A."/>
            <person name="Ng W.-L."/>
            <person name="Kazmierczak K.M."/>
            <person name="Andrzejewski T.M."/>
            <person name="Davidsen T.M."/>
            <person name="Wayne K.J."/>
            <person name="Tettelin H."/>
            <person name="Glass J.I."/>
            <person name="Rusch D."/>
            <person name="Podicherti R."/>
            <person name="Tsui H.-C.T."/>
            <person name="Winkler M.E."/>
        </authorList>
    </citation>
    <scope>NUCLEOTIDE SEQUENCE</scope>
</reference>
<evidence type="ECO:0000256" key="4">
    <source>
        <dbReference type="ARBA" id="ARBA00022989"/>
    </source>
</evidence>
<dbReference type="GO" id="GO:0006783">
    <property type="term" value="P:heme biosynthetic process"/>
    <property type="evidence" value="ECO:0007669"/>
    <property type="project" value="UniProtKB-KW"/>
</dbReference>
<sequence>MGSTVQQTQKNHGERVRAWSVFSELVKLRLTTLVLITTLVGFYAGLNSESGGLAQNLAKLGLTLLGTGLLAAGAAILNQYLERDHDARMERTARRPLPSGTIGAEAALLLGGACSVVGLLALAAWVNLLVAVLGAVTLVTYLFIYTPLKRKSEWNTVIGAIPGALPPLMGWAAARGGVDPLGWILFGILFFWQIPHFMAIAWMYRDDYEKAGFVMMPSAVDGGARTGRQAISHTLFLCIASLMPFTMKLAGAVYVSGAVLLGGLFLWAAVRFSRQLTRQSARVLFFASIIYLPLLLGLMVVDKLKI</sequence>
<dbReference type="PANTHER" id="PTHR43448:SF2">
    <property type="entry name" value="PROTOHEME IX FARNESYLTRANSFERASE, MITOCHONDRIAL"/>
    <property type="match status" value="1"/>
</dbReference>
<evidence type="ECO:0000313" key="8">
    <source>
        <dbReference type="EMBL" id="SVB13920.1"/>
    </source>
</evidence>
<proteinExistence type="inferred from homology"/>
<dbReference type="NCBIfam" id="TIGR01473">
    <property type="entry name" value="cyoE_ctaB"/>
    <property type="match status" value="1"/>
</dbReference>
<evidence type="ECO:0000256" key="5">
    <source>
        <dbReference type="ARBA" id="ARBA00023133"/>
    </source>
</evidence>
<feature type="transmembrane region" description="Helical" evidence="7">
    <location>
        <begin position="282"/>
        <end position="301"/>
    </location>
</feature>
<evidence type="ECO:0008006" key="9">
    <source>
        <dbReference type="Google" id="ProtNLM"/>
    </source>
</evidence>
<dbReference type="Gene3D" id="1.10.357.140">
    <property type="entry name" value="UbiA prenyltransferase"/>
    <property type="match status" value="1"/>
</dbReference>
<comment type="subcellular location">
    <subcellularLocation>
        <location evidence="1">Membrane</location>
        <topology evidence="1">Multi-pass membrane protein</topology>
    </subcellularLocation>
</comment>
<organism evidence="8">
    <name type="scientific">marine metagenome</name>
    <dbReference type="NCBI Taxonomy" id="408172"/>
    <lineage>
        <taxon>unclassified sequences</taxon>
        <taxon>metagenomes</taxon>
        <taxon>ecological metagenomes</taxon>
    </lineage>
</organism>
<keyword evidence="6 7" id="KW-0472">Membrane</keyword>
<dbReference type="InterPro" id="IPR006369">
    <property type="entry name" value="Protohaem_IX_farnesylTrfase"/>
</dbReference>
<dbReference type="EMBL" id="UINC01030092">
    <property type="protein sequence ID" value="SVB13920.1"/>
    <property type="molecule type" value="Genomic_DNA"/>
</dbReference>
<keyword evidence="3 7" id="KW-0812">Transmembrane</keyword>
<dbReference type="GO" id="GO:0016020">
    <property type="term" value="C:membrane"/>
    <property type="evidence" value="ECO:0007669"/>
    <property type="project" value="UniProtKB-SubCell"/>
</dbReference>
<dbReference type="AlphaFoldDB" id="A0A382BJA2"/>
<feature type="transmembrane region" description="Helical" evidence="7">
    <location>
        <begin position="102"/>
        <end position="122"/>
    </location>
</feature>
<feature type="transmembrane region" description="Helical" evidence="7">
    <location>
        <begin position="251"/>
        <end position="270"/>
    </location>
</feature>
<dbReference type="CDD" id="cd13957">
    <property type="entry name" value="PT_UbiA_Cox10"/>
    <property type="match status" value="1"/>
</dbReference>
<dbReference type="GO" id="GO:0008495">
    <property type="term" value="F:protoheme IX farnesyltransferase activity"/>
    <property type="evidence" value="ECO:0007669"/>
    <property type="project" value="InterPro"/>
</dbReference>
<dbReference type="InterPro" id="IPR044878">
    <property type="entry name" value="UbiA_sf"/>
</dbReference>